<dbReference type="CDD" id="cd17569">
    <property type="entry name" value="REC_HupR-like"/>
    <property type="match status" value="1"/>
</dbReference>
<name>Q2SF32_HAHCH</name>
<keyword evidence="6" id="KW-1185">Reference proteome</keyword>
<dbReference type="InterPro" id="IPR052020">
    <property type="entry name" value="Cyclic_di-GMP/3'3'-cGAMP_PDE"/>
</dbReference>
<dbReference type="Pfam" id="PF00072">
    <property type="entry name" value="Response_reg"/>
    <property type="match status" value="1"/>
</dbReference>
<dbReference type="InterPro" id="IPR001789">
    <property type="entry name" value="Sig_transdc_resp-reg_receiver"/>
</dbReference>
<dbReference type="OrthoDB" id="9802066at2"/>
<dbReference type="InterPro" id="IPR003607">
    <property type="entry name" value="HD/PDEase_dom"/>
</dbReference>
<dbReference type="AlphaFoldDB" id="Q2SF32"/>
<dbReference type="STRING" id="349521.HCH_04027"/>
<dbReference type="InterPro" id="IPR037522">
    <property type="entry name" value="HD_GYP_dom"/>
</dbReference>
<dbReference type="Proteomes" id="UP000000238">
    <property type="component" value="Chromosome"/>
</dbReference>
<dbReference type="GO" id="GO:0000160">
    <property type="term" value="P:phosphorelay signal transduction system"/>
    <property type="evidence" value="ECO:0007669"/>
    <property type="project" value="InterPro"/>
</dbReference>
<dbReference type="PANTHER" id="PTHR45228:SF8">
    <property type="entry name" value="TWO-COMPONENT RESPONSE REGULATOR-RELATED"/>
    <property type="match status" value="1"/>
</dbReference>
<evidence type="ECO:0000313" key="5">
    <source>
        <dbReference type="EMBL" id="ABC30742.1"/>
    </source>
</evidence>
<dbReference type="eggNOG" id="COG3437">
    <property type="taxonomic scope" value="Bacteria"/>
</dbReference>
<evidence type="ECO:0000259" key="4">
    <source>
        <dbReference type="PROSITE" id="PS51832"/>
    </source>
</evidence>
<dbReference type="EMBL" id="CP000155">
    <property type="protein sequence ID" value="ABC30742.1"/>
    <property type="molecule type" value="Genomic_DNA"/>
</dbReference>
<sequence length="447" mass="50393">MTQDLASPDSASPAASDADVDYVLFVDDEKPILSSIQRLLRKQDFKCLFAESGADGLKILESQRVDLVISDMRMPNMDGAQFLSQVKARWPLTVRMLLTGHSDISATVTALNEGGIYRYISKPWDDENLVEVIHEGLRIRRLEREKKRLLNVTQQQNRELQKFNKDLEKMVAARTEEVRQTADMLELAYQQLKDSYDDFVRVFSTFITSRGYLIKGHSQSVADLSKTIAEAMELSEADVKHIYYAGLLHEVGKLSLSDDVLSRAEAKLTRQDAVEYQRYPLLGEMALTAIAELEPTSRFIRHHTEYMDGSGFPDRLKGDAIPMGSRIIRAVRDFVGLQSGLMRTDAMSKDDAFKLIQDNAGKRYDPLVVKLLAPLVDSYTGDDVLPHEDKLGVGALVPGMRLSRDLKNTNGILLIAKGHVLTEKIIEKMLSLEKLENRKLSVFVMKK</sequence>
<dbReference type="HOGENOM" id="CLU_000445_92_10_6"/>
<dbReference type="PROSITE" id="PS51832">
    <property type="entry name" value="HD_GYP"/>
    <property type="match status" value="1"/>
</dbReference>
<evidence type="ECO:0000313" key="6">
    <source>
        <dbReference type="Proteomes" id="UP000000238"/>
    </source>
</evidence>
<dbReference type="Gene3D" id="3.40.50.2300">
    <property type="match status" value="1"/>
</dbReference>
<keyword evidence="2" id="KW-0175">Coiled coil</keyword>
<evidence type="ECO:0000259" key="3">
    <source>
        <dbReference type="PROSITE" id="PS50110"/>
    </source>
</evidence>
<organism evidence="5 6">
    <name type="scientific">Hahella chejuensis (strain KCTC 2396)</name>
    <dbReference type="NCBI Taxonomy" id="349521"/>
    <lineage>
        <taxon>Bacteria</taxon>
        <taxon>Pseudomonadati</taxon>
        <taxon>Pseudomonadota</taxon>
        <taxon>Gammaproteobacteria</taxon>
        <taxon>Oceanospirillales</taxon>
        <taxon>Hahellaceae</taxon>
        <taxon>Hahella</taxon>
    </lineage>
</organism>
<evidence type="ECO:0000256" key="1">
    <source>
        <dbReference type="PROSITE-ProRule" id="PRU00169"/>
    </source>
</evidence>
<dbReference type="SMART" id="SM00448">
    <property type="entry name" value="REC"/>
    <property type="match status" value="1"/>
</dbReference>
<gene>
    <name evidence="5" type="ordered locus">HCH_04027</name>
</gene>
<feature type="modified residue" description="4-aspartylphosphate" evidence="1">
    <location>
        <position position="71"/>
    </location>
</feature>
<dbReference type="KEGG" id="hch:HCH_04027"/>
<reference evidence="5 6" key="1">
    <citation type="journal article" date="2005" name="Nucleic Acids Res.">
        <title>Genomic blueprint of Hahella chejuensis, a marine microbe producing an algicidal agent.</title>
        <authorList>
            <person name="Jeong H."/>
            <person name="Yim J.H."/>
            <person name="Lee C."/>
            <person name="Choi S.-H."/>
            <person name="Park Y.K."/>
            <person name="Yoon S.H."/>
            <person name="Hur C.-G."/>
            <person name="Kang H.-Y."/>
            <person name="Kim D."/>
            <person name="Lee H.H."/>
            <person name="Park K.H."/>
            <person name="Park S.-H."/>
            <person name="Park H.-S."/>
            <person name="Lee H.K."/>
            <person name="Oh T.K."/>
            <person name="Kim J.F."/>
        </authorList>
    </citation>
    <scope>NUCLEOTIDE SEQUENCE [LARGE SCALE GENOMIC DNA]</scope>
    <source>
        <strain evidence="5 6">KCTC 2396</strain>
    </source>
</reference>
<keyword evidence="1" id="KW-0597">Phosphoprotein</keyword>
<dbReference type="InterPro" id="IPR011006">
    <property type="entry name" value="CheY-like_superfamily"/>
</dbReference>
<feature type="domain" description="Response regulatory" evidence="3">
    <location>
        <begin position="22"/>
        <end position="137"/>
    </location>
</feature>
<dbReference type="PROSITE" id="PS50110">
    <property type="entry name" value="RESPONSE_REGULATORY"/>
    <property type="match status" value="1"/>
</dbReference>
<accession>Q2SF32</accession>
<dbReference type="SUPFAM" id="SSF109604">
    <property type="entry name" value="HD-domain/PDEase-like"/>
    <property type="match status" value="1"/>
</dbReference>
<dbReference type="Pfam" id="PF13487">
    <property type="entry name" value="HD_5"/>
    <property type="match status" value="1"/>
</dbReference>
<dbReference type="SUPFAM" id="SSF52172">
    <property type="entry name" value="CheY-like"/>
    <property type="match status" value="1"/>
</dbReference>
<feature type="domain" description="HD-GYP" evidence="4">
    <location>
        <begin position="192"/>
        <end position="388"/>
    </location>
</feature>
<evidence type="ECO:0000256" key="2">
    <source>
        <dbReference type="SAM" id="Coils"/>
    </source>
</evidence>
<dbReference type="PANTHER" id="PTHR45228">
    <property type="entry name" value="CYCLIC DI-GMP PHOSPHODIESTERASE TM_0186-RELATED"/>
    <property type="match status" value="1"/>
</dbReference>
<proteinExistence type="predicted"/>
<dbReference type="GO" id="GO:0008081">
    <property type="term" value="F:phosphoric diester hydrolase activity"/>
    <property type="evidence" value="ECO:0007669"/>
    <property type="project" value="UniProtKB-ARBA"/>
</dbReference>
<dbReference type="CDD" id="cd00077">
    <property type="entry name" value="HDc"/>
    <property type="match status" value="1"/>
</dbReference>
<dbReference type="Gene3D" id="1.10.3210.10">
    <property type="entry name" value="Hypothetical protein af1432"/>
    <property type="match status" value="1"/>
</dbReference>
<protein>
    <submittedName>
        <fullName evidence="5">Response regulator containing a CheY-like receiver domain and an HD-GYP domain</fullName>
    </submittedName>
</protein>
<dbReference type="RefSeq" id="WP_011397809.1">
    <property type="nucleotide sequence ID" value="NC_007645.1"/>
</dbReference>
<feature type="coiled-coil region" evidence="2">
    <location>
        <begin position="139"/>
        <end position="173"/>
    </location>
</feature>